<gene>
    <name evidence="1" type="ORF">QOZ93_000321</name>
</gene>
<reference evidence="1 2" key="1">
    <citation type="submission" date="2023-07" db="EMBL/GenBank/DDBJ databases">
        <title>Genomic Encyclopedia of Type Strains, Phase IV (KMG-IV): sequencing the most valuable type-strain genomes for metagenomic binning, comparative biology and taxonomic classification.</title>
        <authorList>
            <person name="Goeker M."/>
        </authorList>
    </citation>
    <scope>NUCLEOTIDE SEQUENCE [LARGE SCALE GENOMIC DNA]</scope>
    <source>
        <strain evidence="1 2">DSM 1400</strain>
    </source>
</reference>
<organism evidence="1 2">
    <name type="scientific">Hathewaya limosa</name>
    <name type="common">Clostridium limosum</name>
    <dbReference type="NCBI Taxonomy" id="1536"/>
    <lineage>
        <taxon>Bacteria</taxon>
        <taxon>Bacillati</taxon>
        <taxon>Bacillota</taxon>
        <taxon>Clostridia</taxon>
        <taxon>Eubacteriales</taxon>
        <taxon>Clostridiaceae</taxon>
        <taxon>Hathewaya</taxon>
    </lineage>
</organism>
<comment type="caution">
    <text evidence="1">The sequence shown here is derived from an EMBL/GenBank/DDBJ whole genome shotgun (WGS) entry which is preliminary data.</text>
</comment>
<proteinExistence type="predicted"/>
<evidence type="ECO:0000313" key="1">
    <source>
        <dbReference type="EMBL" id="MDQ0478612.1"/>
    </source>
</evidence>
<protein>
    <submittedName>
        <fullName evidence="1">Uncharacterized protein</fullName>
    </submittedName>
</protein>
<keyword evidence="2" id="KW-1185">Reference proteome</keyword>
<evidence type="ECO:0000313" key="2">
    <source>
        <dbReference type="Proteomes" id="UP001224418"/>
    </source>
</evidence>
<sequence length="153" mass="17644">MKVFLFSKENSEEKNKKVNKLKLSGKSQIKSVTISNPKKSSSLYIIHGLKIRNKNNNAHSLKRIGLYGNNNNNDFKEQKKEEPNIYFNNMNQENHVDELQLKEVKIRENNNISNLELLDEQFVIILPGGSIAVEFNNELEELDGEISIEKTKI</sequence>
<dbReference type="EMBL" id="JAUSWN010000002">
    <property type="protein sequence ID" value="MDQ0478612.1"/>
    <property type="molecule type" value="Genomic_DNA"/>
</dbReference>
<dbReference type="Proteomes" id="UP001224418">
    <property type="component" value="Unassembled WGS sequence"/>
</dbReference>
<dbReference type="RefSeq" id="WP_307354858.1">
    <property type="nucleotide sequence ID" value="NZ_BAAACJ010000008.1"/>
</dbReference>
<name>A0ABU0JNE6_HATLI</name>
<accession>A0ABU0JNE6</accession>